<name>A0A6B9G9A0_PANCY</name>
<reference evidence="1 2" key="1">
    <citation type="submission" date="2017-11" db="EMBL/GenBank/DDBJ databases">
        <title>Genome sequence of Pantoea cypripedii NE1.</title>
        <authorList>
            <person name="Nascimento F.X."/>
        </authorList>
    </citation>
    <scope>NUCLEOTIDE SEQUENCE [LARGE SCALE GENOMIC DNA]</scope>
    <source>
        <strain evidence="1 2">NE1</strain>
        <plasmid evidence="2">pne1b</plasmid>
    </source>
</reference>
<geneLocation type="plasmid" evidence="2">
    <name>pne1b</name>
</geneLocation>
<organism evidence="1 2">
    <name type="scientific">Pantoea cypripedii</name>
    <name type="common">Pectobacterium cypripedii</name>
    <name type="synonym">Erwinia cypripedii</name>
    <dbReference type="NCBI Taxonomy" id="55209"/>
    <lineage>
        <taxon>Bacteria</taxon>
        <taxon>Pseudomonadati</taxon>
        <taxon>Pseudomonadota</taxon>
        <taxon>Gammaproteobacteria</taxon>
        <taxon>Enterobacterales</taxon>
        <taxon>Erwiniaceae</taxon>
        <taxon>Pantoea</taxon>
    </lineage>
</organism>
<evidence type="ECO:0000313" key="1">
    <source>
        <dbReference type="EMBL" id="QGY33082.1"/>
    </source>
</evidence>
<dbReference type="EMBL" id="CP024770">
    <property type="protein sequence ID" value="QGY33082.1"/>
    <property type="molecule type" value="Genomic_DNA"/>
</dbReference>
<sequence>MNDNSPTPSTDDWQRPYRKTSQVYRKGDALIQDIVAGRLTQCLDEDGRVTDIRPGKLKLL</sequence>
<proteinExistence type="predicted"/>
<dbReference type="Proteomes" id="UP000502005">
    <property type="component" value="Plasmid pNE1B"/>
</dbReference>
<evidence type="ECO:0000313" key="2">
    <source>
        <dbReference type="Proteomes" id="UP000502005"/>
    </source>
</evidence>
<dbReference type="AlphaFoldDB" id="A0A6B9G9A0"/>
<gene>
    <name evidence="1" type="ORF">CUN67_29635</name>
</gene>
<keyword evidence="1" id="KW-0614">Plasmid</keyword>
<protein>
    <submittedName>
        <fullName evidence="1">Uncharacterized protein</fullName>
    </submittedName>
</protein>
<accession>A0A6B9G9A0</accession>